<organism evidence="11">
    <name type="scientific">Leviviridae sp</name>
    <dbReference type="NCBI Taxonomy" id="2027243"/>
    <lineage>
        <taxon>Viruses</taxon>
        <taxon>Riboviria</taxon>
        <taxon>Orthornavirae</taxon>
        <taxon>Lenarviricota</taxon>
        <taxon>Leviviricetes</taxon>
        <taxon>Norzivirales</taxon>
        <taxon>Fiersviridae</taxon>
    </lineage>
</organism>
<comment type="catalytic activity">
    <reaction evidence="8">
        <text>RNA(n) + a ribonucleoside 5'-triphosphate = RNA(n+1) + diphosphate</text>
        <dbReference type="Rhea" id="RHEA:21248"/>
        <dbReference type="Rhea" id="RHEA-COMP:14527"/>
        <dbReference type="Rhea" id="RHEA-COMP:17342"/>
        <dbReference type="ChEBI" id="CHEBI:33019"/>
        <dbReference type="ChEBI" id="CHEBI:61557"/>
        <dbReference type="ChEBI" id="CHEBI:140395"/>
        <dbReference type="EC" id="2.7.7.48"/>
    </reaction>
</comment>
<dbReference type="GO" id="GO:0046872">
    <property type="term" value="F:metal ion binding"/>
    <property type="evidence" value="ECO:0007669"/>
    <property type="project" value="UniProtKB-KW"/>
</dbReference>
<dbReference type="Pfam" id="PF03431">
    <property type="entry name" value="RNA_replicase_B"/>
    <property type="match status" value="1"/>
</dbReference>
<evidence type="ECO:0000256" key="4">
    <source>
        <dbReference type="ARBA" id="ARBA00022695"/>
    </source>
</evidence>
<dbReference type="GO" id="GO:0000166">
    <property type="term" value="F:nucleotide binding"/>
    <property type="evidence" value="ECO:0007669"/>
    <property type="project" value="UniProtKB-KW"/>
</dbReference>
<proteinExistence type="predicted"/>
<dbReference type="InterPro" id="IPR005093">
    <property type="entry name" value="RNArep_beta"/>
</dbReference>
<feature type="domain" description="RdRp catalytic" evidence="10">
    <location>
        <begin position="302"/>
        <end position="449"/>
    </location>
</feature>
<dbReference type="GO" id="GO:0039694">
    <property type="term" value="P:viral RNA genome replication"/>
    <property type="evidence" value="ECO:0007669"/>
    <property type="project" value="InterPro"/>
</dbReference>
<dbReference type="EC" id="2.7.7.48" evidence="1"/>
<evidence type="ECO:0000256" key="5">
    <source>
        <dbReference type="ARBA" id="ARBA00022741"/>
    </source>
</evidence>
<evidence type="ECO:0000256" key="7">
    <source>
        <dbReference type="ARBA" id="ARBA00030248"/>
    </source>
</evidence>
<keyword evidence="2 11" id="KW-0696">RNA-directed RNA polymerase</keyword>
<keyword evidence="3" id="KW-0808">Transferase</keyword>
<protein>
    <recommendedName>
        <fullName evidence="1">RNA-directed RNA polymerase</fullName>
        <ecNumber evidence="1">2.7.7.48</ecNumber>
    </recommendedName>
    <alternativeName>
        <fullName evidence="7">RNA replicase beta chain</fullName>
    </alternativeName>
</protein>
<evidence type="ECO:0000256" key="2">
    <source>
        <dbReference type="ARBA" id="ARBA00022484"/>
    </source>
</evidence>
<comment type="cofactor">
    <cofactor evidence="9">
        <name>Mg(2+)</name>
        <dbReference type="ChEBI" id="CHEBI:18420"/>
    </cofactor>
    <text evidence="9">Binds 2 Mg(2+) per subunit.</text>
</comment>
<evidence type="ECO:0000256" key="6">
    <source>
        <dbReference type="ARBA" id="ARBA00022953"/>
    </source>
</evidence>
<feature type="binding site" evidence="9">
    <location>
        <position position="417"/>
    </location>
    <ligand>
        <name>Mg(2+)</name>
        <dbReference type="ChEBI" id="CHEBI:18420"/>
        <label>2</label>
    </ligand>
</feature>
<dbReference type="EMBL" id="MN035027">
    <property type="protein sequence ID" value="QDH89770.1"/>
    <property type="molecule type" value="Genomic_RNA"/>
</dbReference>
<dbReference type="GO" id="GO:0003968">
    <property type="term" value="F:RNA-directed RNA polymerase activity"/>
    <property type="evidence" value="ECO:0007669"/>
    <property type="project" value="UniProtKB-KW"/>
</dbReference>
<evidence type="ECO:0000313" key="11">
    <source>
        <dbReference type="EMBL" id="QDH89770.1"/>
    </source>
</evidence>
<evidence type="ECO:0000259" key="10">
    <source>
        <dbReference type="PROSITE" id="PS50522"/>
    </source>
</evidence>
<sequence>MKSLMTLLQLVLNELGTRCGTSTTRDWKTITSRFEHESLSFLTITLPAFCSDFQKSLEEGKVGHDSFSGFRKKGGLPLFLGGFLDLVFERGSATVRPDASHEAIFAIRQITLMYKKVLVECTPKRRDSAFEKYLEVEQDVRLADQRLISEPDRLRSYERIGRLLWSDFFSSVDGRIYNDTVVPKHGPGATADKLRGNAKYKNSMWTRRLEEVFPYGIYLLPNPAVEFMQRVDDVTILEPGEEIPVRVISVPKTLKTPRIIAIEPTCMQYMQQGILSVMMEEIPRFNQTRNLVMFEEQEPNQRLALEGSISGSLATLDLSEASDRVSNQHVRLLVKNHRALRSAVDATRSRKADVPRGFRTETVRLAKYASMGSALCFPFEAMVFATIIFVGIERCLNRRLTVEDVESFYGRVRVYGDDIIVPVDYVQAVIEELEAFGLLVNRNKSFWNGKFRESCGKDYYDGHCVTVTYVRRFLPDNRLQAEEVISAVALRNQLFQAGFVTTVEWLDDRIRRLIPFPIVEPTSLLLGRWSFEPYKPEWTDSDLQRPMVKGVSVVPKRRGSHLDGYGALQKFFLRVYTGEGRSFDPYNYVISHVVSPRPRVRPWWTDVDAVEKDHLQFAGRPVSVRIKNRSAPPY</sequence>
<accession>A0A514D821</accession>
<feature type="binding site" evidence="9">
    <location>
        <position position="418"/>
    </location>
    <ligand>
        <name>Mg(2+)</name>
        <dbReference type="ChEBI" id="CHEBI:18420"/>
        <label>2</label>
    </ligand>
</feature>
<keyword evidence="9" id="KW-0479">Metal-binding</keyword>
<dbReference type="InterPro" id="IPR007096">
    <property type="entry name" value="RNA-dir_Rpol_cat_phage"/>
</dbReference>
<keyword evidence="9" id="KW-0460">Magnesium</keyword>
<dbReference type="PROSITE" id="PS50522">
    <property type="entry name" value="RDRP_PHAGE"/>
    <property type="match status" value="1"/>
</dbReference>
<name>A0A514D821_9VIRU</name>
<evidence type="ECO:0000256" key="9">
    <source>
        <dbReference type="PIRSR" id="PIRSR605093-1"/>
    </source>
</evidence>
<keyword evidence="6" id="KW-0693">Viral RNA replication</keyword>
<evidence type="ECO:0000256" key="1">
    <source>
        <dbReference type="ARBA" id="ARBA00012494"/>
    </source>
</evidence>
<feature type="binding site" evidence="9">
    <location>
        <position position="317"/>
    </location>
    <ligand>
        <name>Mg(2+)</name>
        <dbReference type="ChEBI" id="CHEBI:18420"/>
        <label>2</label>
    </ligand>
</feature>
<keyword evidence="5" id="KW-0547">Nucleotide-binding</keyword>
<keyword evidence="4" id="KW-0548">Nucleotidyltransferase</keyword>
<reference evidence="11" key="1">
    <citation type="submission" date="2019-05" db="EMBL/GenBank/DDBJ databases">
        <title>Metatranscriptomic reconstruction reveals RNA viruses with the potential to shape carbon cycling in soil.</title>
        <authorList>
            <person name="Starr E.P."/>
            <person name="Nuccio E."/>
            <person name="Pett-Ridge J."/>
            <person name="Banfield J.F."/>
            <person name="Firestone M.K."/>
        </authorList>
    </citation>
    <scope>NUCLEOTIDE SEQUENCE</scope>
    <source>
        <strain evidence="11">H2_Rhizo_Litter_49_scaffold_1484</strain>
    </source>
</reference>
<evidence type="ECO:0000256" key="8">
    <source>
        <dbReference type="ARBA" id="ARBA00048744"/>
    </source>
</evidence>
<evidence type="ECO:0000256" key="3">
    <source>
        <dbReference type="ARBA" id="ARBA00022679"/>
    </source>
</evidence>
<gene>
    <name evidence="11" type="ORF">H2RhizoLitter491484_000001</name>
</gene>